<proteinExistence type="predicted"/>
<dbReference type="EMBL" id="KV744869">
    <property type="protein sequence ID" value="OCK83106.1"/>
    <property type="molecule type" value="Genomic_DNA"/>
</dbReference>
<name>A0A8E2EFR4_9PEZI</name>
<organism evidence="1 2">
    <name type="scientific">Lepidopterella palustris CBS 459.81</name>
    <dbReference type="NCBI Taxonomy" id="1314670"/>
    <lineage>
        <taxon>Eukaryota</taxon>
        <taxon>Fungi</taxon>
        <taxon>Dikarya</taxon>
        <taxon>Ascomycota</taxon>
        <taxon>Pezizomycotina</taxon>
        <taxon>Dothideomycetes</taxon>
        <taxon>Pleosporomycetidae</taxon>
        <taxon>Mytilinidiales</taxon>
        <taxon>Argynnaceae</taxon>
        <taxon>Lepidopterella</taxon>
    </lineage>
</organism>
<sequence>MFGLTPLQRLLLSSKGIIEQEVIETDIQRYLEDDASAEVTKQNREPGCWIIARRELDYNMIVRLK</sequence>
<accession>A0A8E2EFR4</accession>
<gene>
    <name evidence="1" type="ORF">K432DRAFT_379811</name>
</gene>
<evidence type="ECO:0000313" key="1">
    <source>
        <dbReference type="EMBL" id="OCK83106.1"/>
    </source>
</evidence>
<dbReference type="Proteomes" id="UP000250266">
    <property type="component" value="Unassembled WGS sequence"/>
</dbReference>
<reference evidence="1 2" key="1">
    <citation type="journal article" date="2016" name="Nat. Commun.">
        <title>Ectomycorrhizal ecology is imprinted in the genome of the dominant symbiotic fungus Cenococcum geophilum.</title>
        <authorList>
            <consortium name="DOE Joint Genome Institute"/>
            <person name="Peter M."/>
            <person name="Kohler A."/>
            <person name="Ohm R.A."/>
            <person name="Kuo A."/>
            <person name="Krutzmann J."/>
            <person name="Morin E."/>
            <person name="Arend M."/>
            <person name="Barry K.W."/>
            <person name="Binder M."/>
            <person name="Choi C."/>
            <person name="Clum A."/>
            <person name="Copeland A."/>
            <person name="Grisel N."/>
            <person name="Haridas S."/>
            <person name="Kipfer T."/>
            <person name="LaButti K."/>
            <person name="Lindquist E."/>
            <person name="Lipzen A."/>
            <person name="Maire R."/>
            <person name="Meier B."/>
            <person name="Mihaltcheva S."/>
            <person name="Molinier V."/>
            <person name="Murat C."/>
            <person name="Poggeler S."/>
            <person name="Quandt C.A."/>
            <person name="Sperisen C."/>
            <person name="Tritt A."/>
            <person name="Tisserant E."/>
            <person name="Crous P.W."/>
            <person name="Henrissat B."/>
            <person name="Nehls U."/>
            <person name="Egli S."/>
            <person name="Spatafora J.W."/>
            <person name="Grigoriev I.V."/>
            <person name="Martin F.M."/>
        </authorList>
    </citation>
    <scope>NUCLEOTIDE SEQUENCE [LARGE SCALE GENOMIC DNA]</scope>
    <source>
        <strain evidence="1 2">CBS 459.81</strain>
    </source>
</reference>
<protein>
    <submittedName>
        <fullName evidence="1">Uncharacterized protein</fullName>
    </submittedName>
</protein>
<evidence type="ECO:0000313" key="2">
    <source>
        <dbReference type="Proteomes" id="UP000250266"/>
    </source>
</evidence>
<keyword evidence="2" id="KW-1185">Reference proteome</keyword>
<dbReference type="AlphaFoldDB" id="A0A8E2EFR4"/>